<dbReference type="Gene3D" id="1.10.10.2830">
    <property type="match status" value="1"/>
</dbReference>
<dbReference type="NCBIfam" id="TIGR00180">
    <property type="entry name" value="parB_part"/>
    <property type="match status" value="1"/>
</dbReference>
<evidence type="ECO:0000256" key="1">
    <source>
        <dbReference type="ARBA" id="ARBA00006295"/>
    </source>
</evidence>
<dbReference type="PANTHER" id="PTHR33375">
    <property type="entry name" value="CHROMOSOME-PARTITIONING PROTEIN PARB-RELATED"/>
    <property type="match status" value="1"/>
</dbReference>
<gene>
    <name evidence="4" type="ORF">EHQ58_04310</name>
</gene>
<evidence type="ECO:0000313" key="4">
    <source>
        <dbReference type="EMBL" id="TGL61843.1"/>
    </source>
</evidence>
<dbReference type="FunFam" id="3.90.1530.30:FF:000001">
    <property type="entry name" value="Chromosome partitioning protein ParB"/>
    <property type="match status" value="1"/>
</dbReference>
<comment type="caution">
    <text evidence="4">The sequence shown here is derived from an EMBL/GenBank/DDBJ whole genome shotgun (WGS) entry which is preliminary data.</text>
</comment>
<dbReference type="PANTHER" id="PTHR33375:SF1">
    <property type="entry name" value="CHROMOSOME-PARTITIONING PROTEIN PARB-RELATED"/>
    <property type="match status" value="1"/>
</dbReference>
<name>A0A4R9KAM6_9LEPT</name>
<dbReference type="RefSeq" id="WP_135622385.1">
    <property type="nucleotide sequence ID" value="NZ_RQGD01000014.1"/>
</dbReference>
<dbReference type="InterPro" id="IPR003115">
    <property type="entry name" value="ParB_N"/>
</dbReference>
<dbReference type="InterPro" id="IPR050336">
    <property type="entry name" value="Chromosome_partition/occlusion"/>
</dbReference>
<accession>A0A4R9KAM6</accession>
<dbReference type="GO" id="GO:0007059">
    <property type="term" value="P:chromosome segregation"/>
    <property type="evidence" value="ECO:0007669"/>
    <property type="project" value="TreeGrafter"/>
</dbReference>
<proteinExistence type="inferred from homology"/>
<evidence type="ECO:0000313" key="5">
    <source>
        <dbReference type="Proteomes" id="UP000297693"/>
    </source>
</evidence>
<dbReference type="InterPro" id="IPR004437">
    <property type="entry name" value="ParB/RepB/Spo0J"/>
</dbReference>
<keyword evidence="2" id="KW-0238">DNA-binding</keyword>
<dbReference type="OrthoDB" id="324471at2"/>
<dbReference type="GO" id="GO:0005694">
    <property type="term" value="C:chromosome"/>
    <property type="evidence" value="ECO:0007669"/>
    <property type="project" value="TreeGrafter"/>
</dbReference>
<comment type="similarity">
    <text evidence="1">Belongs to the ParB family.</text>
</comment>
<dbReference type="Gene3D" id="3.90.1530.30">
    <property type="match status" value="1"/>
</dbReference>
<dbReference type="SUPFAM" id="SSF110849">
    <property type="entry name" value="ParB/Sulfiredoxin"/>
    <property type="match status" value="1"/>
</dbReference>
<dbReference type="InterPro" id="IPR036086">
    <property type="entry name" value="ParB/Sulfiredoxin_sf"/>
</dbReference>
<dbReference type="GO" id="GO:0003677">
    <property type="term" value="F:DNA binding"/>
    <property type="evidence" value="ECO:0007669"/>
    <property type="project" value="UniProtKB-KW"/>
</dbReference>
<reference evidence="4" key="1">
    <citation type="journal article" date="2019" name="PLoS Negl. Trop. Dis.">
        <title>Revisiting the worldwide diversity of Leptospira species in the environment.</title>
        <authorList>
            <person name="Vincent A.T."/>
            <person name="Schiettekatte O."/>
            <person name="Bourhy P."/>
            <person name="Veyrier F.J."/>
            <person name="Picardeau M."/>
        </authorList>
    </citation>
    <scope>NUCLEOTIDE SEQUENCE [LARGE SCALE GENOMIC DNA]</scope>
    <source>
        <strain evidence="4">201702476</strain>
    </source>
</reference>
<dbReference type="EMBL" id="RQGD01000014">
    <property type="protein sequence ID" value="TGL61843.1"/>
    <property type="molecule type" value="Genomic_DNA"/>
</dbReference>
<keyword evidence="5" id="KW-1185">Reference proteome</keyword>
<dbReference type="Pfam" id="PF02195">
    <property type="entry name" value="ParB_N"/>
    <property type="match status" value="1"/>
</dbReference>
<dbReference type="SMART" id="SM00470">
    <property type="entry name" value="ParB"/>
    <property type="match status" value="1"/>
</dbReference>
<evidence type="ECO:0000259" key="3">
    <source>
        <dbReference type="SMART" id="SM00470"/>
    </source>
</evidence>
<feature type="domain" description="ParB-like N-terminal" evidence="3">
    <location>
        <begin position="25"/>
        <end position="115"/>
    </location>
</feature>
<evidence type="ECO:0000256" key="2">
    <source>
        <dbReference type="ARBA" id="ARBA00023125"/>
    </source>
</evidence>
<dbReference type="GO" id="GO:0045881">
    <property type="term" value="P:positive regulation of sporulation resulting in formation of a cellular spore"/>
    <property type="evidence" value="ECO:0007669"/>
    <property type="project" value="TreeGrafter"/>
</dbReference>
<dbReference type="AlphaFoldDB" id="A0A4R9KAM6"/>
<protein>
    <submittedName>
        <fullName evidence="4">ParB/RepB/Spo0J family partition protein</fullName>
    </submittedName>
</protein>
<dbReference type="Proteomes" id="UP000297693">
    <property type="component" value="Unassembled WGS sequence"/>
</dbReference>
<organism evidence="4 5">
    <name type="scientific">Leptospira ognonensis</name>
    <dbReference type="NCBI Taxonomy" id="2484945"/>
    <lineage>
        <taxon>Bacteria</taxon>
        <taxon>Pseudomonadati</taxon>
        <taxon>Spirochaetota</taxon>
        <taxon>Spirochaetia</taxon>
        <taxon>Leptospirales</taxon>
        <taxon>Leptospiraceae</taxon>
        <taxon>Leptospira</taxon>
    </lineage>
</organism>
<sequence>MSLKSKRLGTLADIYQSENLDGTIRTIRIEKIEPAENQPRQERKKGIDELAASLRADGLLQPIVVSKGKGEDHYRIIAGERRYHAARSLGWQEIECKILDRPEKEIYKLAVIENLQRENLSPYEEVDALLFLKNAHSYTDAELGDLFGKSRSYMSEVLSIAGMEKADLVTCRSYGIQNKNLLVQAAQAAKKGSLVNFLEMFSKGELKTVRDAKDFNKKTKDSAAPTLGRRIPAQYKLKRSGNSIVIQSEDEILLGEMLKYLRKELSKKFGDSATT</sequence>